<feature type="region of interest" description="Disordered" evidence="5">
    <location>
        <begin position="1"/>
        <end position="68"/>
    </location>
</feature>
<evidence type="ECO:0000256" key="4">
    <source>
        <dbReference type="ARBA" id="ARBA00022840"/>
    </source>
</evidence>
<evidence type="ECO:0000313" key="8">
    <source>
        <dbReference type="Proteomes" id="UP001432322"/>
    </source>
</evidence>
<evidence type="ECO:0000256" key="5">
    <source>
        <dbReference type="SAM" id="MobiDB-lite"/>
    </source>
</evidence>
<accession>A0AAV5VFQ2</accession>
<dbReference type="GO" id="GO:0005524">
    <property type="term" value="F:ATP binding"/>
    <property type="evidence" value="ECO:0007669"/>
    <property type="project" value="UniProtKB-KW"/>
</dbReference>
<dbReference type="InterPro" id="IPR011009">
    <property type="entry name" value="Kinase-like_dom_sf"/>
</dbReference>
<gene>
    <name evidence="7" type="ORF">PFISCL1PPCAC_8274</name>
</gene>
<keyword evidence="2" id="KW-0547">Nucleotide-binding</keyword>
<dbReference type="InterPro" id="IPR051681">
    <property type="entry name" value="Ser/Thr_Kinases-Pseudokinases"/>
</dbReference>
<keyword evidence="8" id="KW-1185">Reference proteome</keyword>
<dbReference type="GO" id="GO:0004674">
    <property type="term" value="F:protein serine/threonine kinase activity"/>
    <property type="evidence" value="ECO:0007669"/>
    <property type="project" value="TreeGrafter"/>
</dbReference>
<dbReference type="PANTHER" id="PTHR44329:SF288">
    <property type="entry name" value="MITOGEN-ACTIVATED PROTEIN KINASE KINASE KINASE 20"/>
    <property type="match status" value="1"/>
</dbReference>
<keyword evidence="1" id="KW-0808">Transferase</keyword>
<proteinExistence type="predicted"/>
<dbReference type="PANTHER" id="PTHR44329">
    <property type="entry name" value="SERINE/THREONINE-PROTEIN KINASE TNNI3K-RELATED"/>
    <property type="match status" value="1"/>
</dbReference>
<dbReference type="Proteomes" id="UP001432322">
    <property type="component" value="Unassembled WGS sequence"/>
</dbReference>
<feature type="domain" description="Protein kinase" evidence="6">
    <location>
        <begin position="1"/>
        <end position="214"/>
    </location>
</feature>
<dbReference type="AlphaFoldDB" id="A0AAV5VFQ2"/>
<name>A0AAV5VFQ2_9BILA</name>
<dbReference type="InterPro" id="IPR000719">
    <property type="entry name" value="Prot_kinase_dom"/>
</dbReference>
<feature type="non-terminal residue" evidence="7">
    <location>
        <position position="1"/>
    </location>
</feature>
<protein>
    <recommendedName>
        <fullName evidence="6">Protein kinase domain-containing protein</fullName>
    </recommendedName>
</protein>
<keyword evidence="3" id="KW-0418">Kinase</keyword>
<comment type="caution">
    <text evidence="7">The sequence shown here is derived from an EMBL/GenBank/DDBJ whole genome shotgun (WGS) entry which is preliminary data.</text>
</comment>
<reference evidence="7" key="1">
    <citation type="submission" date="2023-10" db="EMBL/GenBank/DDBJ databases">
        <title>Genome assembly of Pristionchus species.</title>
        <authorList>
            <person name="Yoshida K."/>
            <person name="Sommer R.J."/>
        </authorList>
    </citation>
    <scope>NUCLEOTIDE SEQUENCE</scope>
    <source>
        <strain evidence="7">RS5133</strain>
    </source>
</reference>
<evidence type="ECO:0000256" key="3">
    <source>
        <dbReference type="ARBA" id="ARBA00022777"/>
    </source>
</evidence>
<evidence type="ECO:0000259" key="6">
    <source>
        <dbReference type="PROSITE" id="PS50011"/>
    </source>
</evidence>
<dbReference type="SUPFAM" id="SSF56112">
    <property type="entry name" value="Protein kinase-like (PK-like)"/>
    <property type="match status" value="1"/>
</dbReference>
<dbReference type="InterPro" id="IPR001245">
    <property type="entry name" value="Ser-Thr/Tyr_kinase_cat_dom"/>
</dbReference>
<dbReference type="Gene3D" id="1.10.510.10">
    <property type="entry name" value="Transferase(Phosphotransferase) domain 1"/>
    <property type="match status" value="1"/>
</dbReference>
<feature type="compositionally biased region" description="Basic and acidic residues" evidence="5">
    <location>
        <begin position="1"/>
        <end position="17"/>
    </location>
</feature>
<evidence type="ECO:0000256" key="1">
    <source>
        <dbReference type="ARBA" id="ARBA00022679"/>
    </source>
</evidence>
<feature type="compositionally biased region" description="Basic and acidic residues" evidence="5">
    <location>
        <begin position="44"/>
        <end position="68"/>
    </location>
</feature>
<keyword evidence="4" id="KW-0067">ATP-binding</keyword>
<dbReference type="EMBL" id="BTSY01000002">
    <property type="protein sequence ID" value="GMT16977.1"/>
    <property type="molecule type" value="Genomic_DNA"/>
</dbReference>
<dbReference type="PROSITE" id="PS50011">
    <property type="entry name" value="PROTEIN_KINASE_DOM"/>
    <property type="match status" value="1"/>
</dbReference>
<evidence type="ECO:0000256" key="2">
    <source>
        <dbReference type="ARBA" id="ARBA00022741"/>
    </source>
</evidence>
<organism evidence="7 8">
    <name type="scientific">Pristionchus fissidentatus</name>
    <dbReference type="NCBI Taxonomy" id="1538716"/>
    <lineage>
        <taxon>Eukaryota</taxon>
        <taxon>Metazoa</taxon>
        <taxon>Ecdysozoa</taxon>
        <taxon>Nematoda</taxon>
        <taxon>Chromadorea</taxon>
        <taxon>Rhabditida</taxon>
        <taxon>Rhabditina</taxon>
        <taxon>Diplogasteromorpha</taxon>
        <taxon>Diplogasteroidea</taxon>
        <taxon>Neodiplogasteridae</taxon>
        <taxon>Pristionchus</taxon>
    </lineage>
</organism>
<evidence type="ECO:0000313" key="7">
    <source>
        <dbReference type="EMBL" id="GMT16977.1"/>
    </source>
</evidence>
<sequence length="216" mass="25345">AREILFPREERESRNSETESDDWEDLSQETNETPNNIGKATSCSEKKRLEMESKKSPSSKREENHELSNHESFLREKIQFVRKLLRLLRDVPQPISLRNVMYQKGSALIQPRKIRKMQQGYWAPEVFREEKGQEEKSFVYTFGVFIIHLISEQLPFNQYDYPQLLYNVGSGNLLHQVPAGCPSPLDDIISECCRFNPETRPTFRELSERYSTALEI</sequence>
<feature type="compositionally biased region" description="Polar residues" evidence="5">
    <location>
        <begin position="28"/>
        <end position="43"/>
    </location>
</feature>
<dbReference type="Pfam" id="PF07714">
    <property type="entry name" value="PK_Tyr_Ser-Thr"/>
    <property type="match status" value="1"/>
</dbReference>
<feature type="non-terminal residue" evidence="7">
    <location>
        <position position="216"/>
    </location>
</feature>
<feature type="compositionally biased region" description="Acidic residues" evidence="5">
    <location>
        <begin position="18"/>
        <end position="27"/>
    </location>
</feature>